<name>A0A835QUN6_VANPL</name>
<dbReference type="Proteomes" id="UP000636800">
    <property type="component" value="Chromosome 5"/>
</dbReference>
<comment type="caution">
    <text evidence="2">The sequence shown here is derived from an EMBL/GenBank/DDBJ whole genome shotgun (WGS) entry which is preliminary data.</text>
</comment>
<dbReference type="EMBL" id="JADCNL010000005">
    <property type="protein sequence ID" value="KAG0480005.1"/>
    <property type="molecule type" value="Genomic_DNA"/>
</dbReference>
<reference evidence="2 3" key="1">
    <citation type="journal article" date="2020" name="Nat. Food">
        <title>A phased Vanilla planifolia genome enables genetic improvement of flavour and production.</title>
        <authorList>
            <person name="Hasing T."/>
            <person name="Tang H."/>
            <person name="Brym M."/>
            <person name="Khazi F."/>
            <person name="Huang T."/>
            <person name="Chambers A.H."/>
        </authorList>
    </citation>
    <scope>NUCLEOTIDE SEQUENCE [LARGE SCALE GENOMIC DNA]</scope>
    <source>
        <tissue evidence="2">Leaf</tissue>
    </source>
</reference>
<dbReference type="AlphaFoldDB" id="A0A835QUN6"/>
<accession>A0A835QUN6</accession>
<proteinExistence type="predicted"/>
<feature type="region of interest" description="Disordered" evidence="1">
    <location>
        <begin position="1"/>
        <end position="44"/>
    </location>
</feature>
<keyword evidence="3" id="KW-1185">Reference proteome</keyword>
<evidence type="ECO:0000256" key="1">
    <source>
        <dbReference type="SAM" id="MobiDB-lite"/>
    </source>
</evidence>
<feature type="compositionally biased region" description="Low complexity" evidence="1">
    <location>
        <begin position="30"/>
        <end position="44"/>
    </location>
</feature>
<evidence type="ECO:0000313" key="3">
    <source>
        <dbReference type="Proteomes" id="UP000636800"/>
    </source>
</evidence>
<sequence>MDPLISEYGLTASQPTASRSEGRRHCRQFSPGSRRVRPSASSSSSFLPVSQAMALNWRVGASVVREVDGRGVRQACSPAGRRGGRSMVRLLQLALRCAGADQRSGRAWQRWLRQWRRCWSEEERMAIVGNERLRVRISYHSVLRSIGWGICAGNQTIGDLSDFNSEKENLFGDAFAF</sequence>
<gene>
    <name evidence="2" type="ORF">HPP92_010863</name>
</gene>
<evidence type="ECO:0000313" key="2">
    <source>
        <dbReference type="EMBL" id="KAG0480005.1"/>
    </source>
</evidence>
<organism evidence="2 3">
    <name type="scientific">Vanilla planifolia</name>
    <name type="common">Vanilla</name>
    <dbReference type="NCBI Taxonomy" id="51239"/>
    <lineage>
        <taxon>Eukaryota</taxon>
        <taxon>Viridiplantae</taxon>
        <taxon>Streptophyta</taxon>
        <taxon>Embryophyta</taxon>
        <taxon>Tracheophyta</taxon>
        <taxon>Spermatophyta</taxon>
        <taxon>Magnoliopsida</taxon>
        <taxon>Liliopsida</taxon>
        <taxon>Asparagales</taxon>
        <taxon>Orchidaceae</taxon>
        <taxon>Vanilloideae</taxon>
        <taxon>Vanilleae</taxon>
        <taxon>Vanilla</taxon>
    </lineage>
</organism>
<protein>
    <submittedName>
        <fullName evidence="2">Uncharacterized protein</fullName>
    </submittedName>
</protein>
<dbReference type="OrthoDB" id="202234at2759"/>